<name>A0A191WF36_9MICO</name>
<evidence type="ECO:0000313" key="2">
    <source>
        <dbReference type="EMBL" id="ANJ26803.1"/>
    </source>
</evidence>
<proteinExistence type="predicted"/>
<dbReference type="AlphaFoldDB" id="A0A191WF36"/>
<keyword evidence="3" id="KW-1185">Reference proteome</keyword>
<accession>A0A191WF36</accession>
<dbReference type="KEGG" id="agy:ATC03_08825"/>
<organism evidence="2 3">
    <name type="scientific">Agromyces aureus</name>
    <dbReference type="NCBI Taxonomy" id="453304"/>
    <lineage>
        <taxon>Bacteria</taxon>
        <taxon>Bacillati</taxon>
        <taxon>Actinomycetota</taxon>
        <taxon>Actinomycetes</taxon>
        <taxon>Micrococcales</taxon>
        <taxon>Microbacteriaceae</taxon>
        <taxon>Agromyces</taxon>
    </lineage>
</organism>
<dbReference type="EMBL" id="CP013979">
    <property type="protein sequence ID" value="ANJ26803.1"/>
    <property type="molecule type" value="Genomic_DNA"/>
</dbReference>
<evidence type="ECO:0000256" key="1">
    <source>
        <dbReference type="SAM" id="MobiDB-lite"/>
    </source>
</evidence>
<dbReference type="Proteomes" id="UP000078437">
    <property type="component" value="Chromosome"/>
</dbReference>
<protein>
    <submittedName>
        <fullName evidence="2">Uncharacterized protein</fullName>
    </submittedName>
</protein>
<sequence>MRITSGRVRVPGPGRGPSRWRPHRTQLHWFATLRDSDGTILWQDDCRDLGRLLDLARPIAAAFDCVERLGQEFEPWDDIVERAEI</sequence>
<gene>
    <name evidence="2" type="ORF">ATC03_08825</name>
</gene>
<dbReference type="RefSeq" id="WP_067875754.1">
    <property type="nucleotide sequence ID" value="NZ_CP013979.1"/>
</dbReference>
<reference evidence="3" key="2">
    <citation type="submission" date="2016-01" db="EMBL/GenBank/DDBJ databases">
        <title>Complete genome sequence of Agromyces aureus AR33T and comparison with related organisms.</title>
        <authorList>
            <person name="Corretto E."/>
            <person name="Antonielli L."/>
            <person name="Sessitsch A."/>
            <person name="Brader G."/>
        </authorList>
    </citation>
    <scope>NUCLEOTIDE SEQUENCE [LARGE SCALE GENOMIC DNA]</scope>
    <source>
        <strain evidence="3">AR33</strain>
    </source>
</reference>
<feature type="compositionally biased region" description="Low complexity" evidence="1">
    <location>
        <begin position="1"/>
        <end position="17"/>
    </location>
</feature>
<dbReference type="STRING" id="453304.ATC03_08825"/>
<evidence type="ECO:0000313" key="3">
    <source>
        <dbReference type="Proteomes" id="UP000078437"/>
    </source>
</evidence>
<reference evidence="2 3" key="1">
    <citation type="journal article" date="2016" name="Int. J. Syst. Evol. Microbiol.">
        <title>Agromyces aureus sp. nov., isolated from the rhizosphere of Salix caprea L. grown in a heavy-metal-contaminated soil.</title>
        <authorList>
            <person name="Corretto E."/>
            <person name="Antonielli L."/>
            <person name="Sessitsch A."/>
            <person name="Compant S."/>
            <person name="Gorfer M."/>
            <person name="Kuffner M."/>
            <person name="Brader G."/>
        </authorList>
    </citation>
    <scope>NUCLEOTIDE SEQUENCE [LARGE SCALE GENOMIC DNA]</scope>
    <source>
        <strain evidence="2 3">AR33</strain>
    </source>
</reference>
<feature type="region of interest" description="Disordered" evidence="1">
    <location>
        <begin position="1"/>
        <end position="21"/>
    </location>
</feature>